<dbReference type="AlphaFoldDB" id="A0A2P2Q052"/>
<dbReference type="EMBL" id="GGEC01079825">
    <property type="protein sequence ID" value="MBX60309.1"/>
    <property type="molecule type" value="Transcribed_RNA"/>
</dbReference>
<accession>A0A2P2Q052</accession>
<protein>
    <submittedName>
        <fullName evidence="1">Uncharacterized protein</fullName>
    </submittedName>
</protein>
<evidence type="ECO:0000313" key="1">
    <source>
        <dbReference type="EMBL" id="MBX60309.1"/>
    </source>
</evidence>
<name>A0A2P2Q052_RHIMU</name>
<reference evidence="1" key="1">
    <citation type="submission" date="2018-02" db="EMBL/GenBank/DDBJ databases">
        <title>Rhizophora mucronata_Transcriptome.</title>
        <authorList>
            <person name="Meera S.P."/>
            <person name="Sreeshan A."/>
            <person name="Augustine A."/>
        </authorList>
    </citation>
    <scope>NUCLEOTIDE SEQUENCE</scope>
    <source>
        <tissue evidence="1">Leaf</tissue>
    </source>
</reference>
<proteinExistence type="predicted"/>
<sequence length="65" mass="8094">MYITLPLKFYKEAISATFRSQHSLNHNREKKKSQFSNLEFHTNREEPQIYYFEIFTHQRIEEHFN</sequence>
<organism evidence="1">
    <name type="scientific">Rhizophora mucronata</name>
    <name type="common">Asiatic mangrove</name>
    <dbReference type="NCBI Taxonomy" id="61149"/>
    <lineage>
        <taxon>Eukaryota</taxon>
        <taxon>Viridiplantae</taxon>
        <taxon>Streptophyta</taxon>
        <taxon>Embryophyta</taxon>
        <taxon>Tracheophyta</taxon>
        <taxon>Spermatophyta</taxon>
        <taxon>Magnoliopsida</taxon>
        <taxon>eudicotyledons</taxon>
        <taxon>Gunneridae</taxon>
        <taxon>Pentapetalae</taxon>
        <taxon>rosids</taxon>
        <taxon>fabids</taxon>
        <taxon>Malpighiales</taxon>
        <taxon>Rhizophoraceae</taxon>
        <taxon>Rhizophora</taxon>
    </lineage>
</organism>